<feature type="transmembrane region" description="Helical" evidence="7">
    <location>
        <begin position="175"/>
        <end position="194"/>
    </location>
</feature>
<sequence>MILFIGRKLAVLVGTVLAASVLVFFSMYMVGDPMAFLLRGRSPSPEAAAAIREQFGLDKPLLVRYFDWLFNMLRGDFGRSFQFREDVATLLASRAMVTFWLVVLSGTMIAVLGLASGIVAALARGRFADKAILIGATGLAAIPSFVGAIVLTAVFSVKLGWFPSFGAGEGLLDTIYHLVLPALALALTFIALVARVTRSSMVEQLDREHVEVATSRGMNRARVVRRHVLRNALNPILTVSGLLVAGLLVASSIVEAAFGLAGLGSLLVQSVDKLDFPVVQAIVLIIVALFVLANTVVDILAGVLDPRTKAGAAAR</sequence>
<proteinExistence type="inferred from homology"/>
<gene>
    <name evidence="9" type="ORF">E9229_001540</name>
</gene>
<dbReference type="Proteomes" id="UP000523000">
    <property type="component" value="Unassembled WGS sequence"/>
</dbReference>
<dbReference type="PROSITE" id="PS50928">
    <property type="entry name" value="ABC_TM1"/>
    <property type="match status" value="1"/>
</dbReference>
<keyword evidence="4 7" id="KW-0812">Transmembrane</keyword>
<feature type="transmembrane region" description="Helical" evidence="7">
    <location>
        <begin position="132"/>
        <end position="155"/>
    </location>
</feature>
<evidence type="ECO:0000256" key="3">
    <source>
        <dbReference type="ARBA" id="ARBA00022475"/>
    </source>
</evidence>
<organism evidence="9 10">
    <name type="scientific">Paeniglutamicibacter cryotolerans</name>
    <dbReference type="NCBI Taxonomy" id="670079"/>
    <lineage>
        <taxon>Bacteria</taxon>
        <taxon>Bacillati</taxon>
        <taxon>Actinomycetota</taxon>
        <taxon>Actinomycetes</taxon>
        <taxon>Micrococcales</taxon>
        <taxon>Micrococcaceae</taxon>
        <taxon>Paeniglutamicibacter</taxon>
    </lineage>
</organism>
<evidence type="ECO:0000313" key="10">
    <source>
        <dbReference type="Proteomes" id="UP000523000"/>
    </source>
</evidence>
<dbReference type="SUPFAM" id="SSF161098">
    <property type="entry name" value="MetI-like"/>
    <property type="match status" value="1"/>
</dbReference>
<feature type="transmembrane region" description="Helical" evidence="7">
    <location>
        <begin position="232"/>
        <end position="258"/>
    </location>
</feature>
<dbReference type="CDD" id="cd06261">
    <property type="entry name" value="TM_PBP2"/>
    <property type="match status" value="1"/>
</dbReference>
<keyword evidence="2 7" id="KW-0813">Transport</keyword>
<protein>
    <submittedName>
        <fullName evidence="9">Peptide/nickel transport system permease protein</fullName>
    </submittedName>
</protein>
<comment type="subcellular location">
    <subcellularLocation>
        <location evidence="1 7">Cell membrane</location>
        <topology evidence="1 7">Multi-pass membrane protein</topology>
    </subcellularLocation>
</comment>
<keyword evidence="5 7" id="KW-1133">Transmembrane helix</keyword>
<dbReference type="AlphaFoldDB" id="A0A839QGQ1"/>
<dbReference type="PANTHER" id="PTHR43163:SF6">
    <property type="entry name" value="DIPEPTIDE TRANSPORT SYSTEM PERMEASE PROTEIN DPPB-RELATED"/>
    <property type="match status" value="1"/>
</dbReference>
<evidence type="ECO:0000256" key="2">
    <source>
        <dbReference type="ARBA" id="ARBA00022448"/>
    </source>
</evidence>
<feature type="domain" description="ABC transmembrane type-1" evidence="8">
    <location>
        <begin position="95"/>
        <end position="297"/>
    </location>
</feature>
<feature type="transmembrane region" description="Helical" evidence="7">
    <location>
        <begin position="9"/>
        <end position="30"/>
    </location>
</feature>
<dbReference type="RefSeq" id="WP_183510625.1">
    <property type="nucleotide sequence ID" value="NZ_BAABGK010000022.1"/>
</dbReference>
<dbReference type="InterPro" id="IPR045621">
    <property type="entry name" value="BPD_transp_1_N"/>
</dbReference>
<dbReference type="Pfam" id="PF00528">
    <property type="entry name" value="BPD_transp_1"/>
    <property type="match status" value="1"/>
</dbReference>
<dbReference type="InterPro" id="IPR035906">
    <property type="entry name" value="MetI-like_sf"/>
</dbReference>
<comment type="caution">
    <text evidence="9">The sequence shown here is derived from an EMBL/GenBank/DDBJ whole genome shotgun (WGS) entry which is preliminary data.</text>
</comment>
<evidence type="ECO:0000256" key="5">
    <source>
        <dbReference type="ARBA" id="ARBA00022989"/>
    </source>
</evidence>
<reference evidence="9 10" key="1">
    <citation type="submission" date="2020-08" db="EMBL/GenBank/DDBJ databases">
        <title>Sequencing the genomes of 1000 actinobacteria strains.</title>
        <authorList>
            <person name="Klenk H.-P."/>
        </authorList>
    </citation>
    <scope>NUCLEOTIDE SEQUENCE [LARGE SCALE GENOMIC DNA]</scope>
    <source>
        <strain evidence="9 10">DSM 22826</strain>
    </source>
</reference>
<evidence type="ECO:0000256" key="7">
    <source>
        <dbReference type="RuleBase" id="RU363032"/>
    </source>
</evidence>
<keyword evidence="10" id="KW-1185">Reference proteome</keyword>
<keyword evidence="3" id="KW-1003">Cell membrane</keyword>
<evidence type="ECO:0000313" key="9">
    <source>
        <dbReference type="EMBL" id="MBB2995349.1"/>
    </source>
</evidence>
<feature type="transmembrane region" description="Helical" evidence="7">
    <location>
        <begin position="278"/>
        <end position="301"/>
    </location>
</feature>
<dbReference type="Gene3D" id="1.10.3720.10">
    <property type="entry name" value="MetI-like"/>
    <property type="match status" value="1"/>
</dbReference>
<dbReference type="InterPro" id="IPR000515">
    <property type="entry name" value="MetI-like"/>
</dbReference>
<evidence type="ECO:0000256" key="4">
    <source>
        <dbReference type="ARBA" id="ARBA00022692"/>
    </source>
</evidence>
<evidence type="ECO:0000256" key="1">
    <source>
        <dbReference type="ARBA" id="ARBA00004651"/>
    </source>
</evidence>
<dbReference type="GO" id="GO:0005886">
    <property type="term" value="C:plasma membrane"/>
    <property type="evidence" value="ECO:0007669"/>
    <property type="project" value="UniProtKB-SubCell"/>
</dbReference>
<dbReference type="PANTHER" id="PTHR43163">
    <property type="entry name" value="DIPEPTIDE TRANSPORT SYSTEM PERMEASE PROTEIN DPPB-RELATED"/>
    <property type="match status" value="1"/>
</dbReference>
<name>A0A839QGQ1_9MICC</name>
<comment type="similarity">
    <text evidence="7">Belongs to the binding-protein-dependent transport system permease family.</text>
</comment>
<accession>A0A839QGQ1</accession>
<feature type="transmembrane region" description="Helical" evidence="7">
    <location>
        <begin position="99"/>
        <end position="123"/>
    </location>
</feature>
<evidence type="ECO:0000256" key="6">
    <source>
        <dbReference type="ARBA" id="ARBA00023136"/>
    </source>
</evidence>
<evidence type="ECO:0000259" key="8">
    <source>
        <dbReference type="PROSITE" id="PS50928"/>
    </source>
</evidence>
<dbReference type="GO" id="GO:0071916">
    <property type="term" value="F:dipeptide transmembrane transporter activity"/>
    <property type="evidence" value="ECO:0007669"/>
    <property type="project" value="TreeGrafter"/>
</dbReference>
<dbReference type="EMBL" id="JACHVS010000001">
    <property type="protein sequence ID" value="MBB2995349.1"/>
    <property type="molecule type" value="Genomic_DNA"/>
</dbReference>
<keyword evidence="6 7" id="KW-0472">Membrane</keyword>
<dbReference type="Pfam" id="PF19300">
    <property type="entry name" value="BPD_transp_1_N"/>
    <property type="match status" value="1"/>
</dbReference>